<evidence type="ECO:0008006" key="6">
    <source>
        <dbReference type="Google" id="ProtNLM"/>
    </source>
</evidence>
<evidence type="ECO:0000256" key="3">
    <source>
        <dbReference type="RuleBase" id="RU004466"/>
    </source>
</evidence>
<dbReference type="Pfam" id="PF00348">
    <property type="entry name" value="polyprenyl_synt"/>
    <property type="match status" value="1"/>
</dbReference>
<evidence type="ECO:0000313" key="5">
    <source>
        <dbReference type="Proteomes" id="UP001648503"/>
    </source>
</evidence>
<proteinExistence type="inferred from homology"/>
<accession>A0ABQ8F0P2</accession>
<keyword evidence="3" id="KW-0808">Transferase</keyword>
<dbReference type="SFLD" id="SFLDS00005">
    <property type="entry name" value="Isoprenoid_Synthase_Type_I"/>
    <property type="match status" value="1"/>
</dbReference>
<comment type="caution">
    <text evidence="4">The sequence shown here is derived from an EMBL/GenBank/DDBJ whole genome shotgun (WGS) entry which is preliminary data.</text>
</comment>
<dbReference type="Proteomes" id="UP001648503">
    <property type="component" value="Unassembled WGS sequence"/>
</dbReference>
<protein>
    <recommendedName>
        <fullName evidence="6">Geranylgeranyl pyrophosphate synthase</fullName>
    </recommendedName>
</protein>
<sequence length="314" mass="35630">MCCFFSPSQIVLEPYEYLIQHPGQEIRNLLIQGFQKWMQVPPVKLEVIKKVVAMLHTASLLVDDVEDGSDLRRGVPVTHKIFGVASTINAANYVYFVALEMVLTLNDPRVVVAFTEELQLLHLGQGMEIHWRDTVTCPSEAEYLDMVGNKTGGLLRLGVRLMQLCGTPQLAEPEDPLTASEYIRLVNRIGVYYQVRDDYLNLKSAKYHDRKGYAEDLTEGKFSYPIVRCILKDPSSKSQLCSILRQRTRDQDVKKYAIEIIEAAGVFSDTETELFKMEQQTRAMIARLGGNTILERIVDSLSACYTTERVEAKE</sequence>
<dbReference type="SUPFAM" id="SSF48576">
    <property type="entry name" value="Terpenoid synthases"/>
    <property type="match status" value="1"/>
</dbReference>
<evidence type="ECO:0000256" key="2">
    <source>
        <dbReference type="ARBA" id="ARBA00022842"/>
    </source>
</evidence>
<evidence type="ECO:0000313" key="4">
    <source>
        <dbReference type="EMBL" id="KAH6588491.1"/>
    </source>
</evidence>
<dbReference type="PROSITE" id="PS00444">
    <property type="entry name" value="POLYPRENYL_SYNTHASE_2"/>
    <property type="match status" value="1"/>
</dbReference>
<dbReference type="CDD" id="cd00685">
    <property type="entry name" value="Trans_IPPS_HT"/>
    <property type="match status" value="1"/>
</dbReference>
<comment type="similarity">
    <text evidence="3">Belongs to the FPP/GGPP synthase family.</text>
</comment>
<dbReference type="Gene3D" id="1.10.600.10">
    <property type="entry name" value="Farnesyl Diphosphate Synthase"/>
    <property type="match status" value="1"/>
</dbReference>
<dbReference type="PANTHER" id="PTHR12001">
    <property type="entry name" value="GERANYLGERANYL PYROPHOSPHATE SYNTHASE"/>
    <property type="match status" value="1"/>
</dbReference>
<keyword evidence="5" id="KW-1185">Reference proteome</keyword>
<keyword evidence="2" id="KW-0460">Magnesium</keyword>
<evidence type="ECO:0000256" key="1">
    <source>
        <dbReference type="ARBA" id="ARBA00022723"/>
    </source>
</evidence>
<reference evidence="4 5" key="1">
    <citation type="submission" date="2021-02" db="EMBL/GenBank/DDBJ databases">
        <title>Variation within the Batrachochytrium salamandrivorans European outbreak.</title>
        <authorList>
            <person name="Kelly M."/>
            <person name="Pasmans F."/>
            <person name="Shea T.P."/>
            <person name="Munoz J.F."/>
            <person name="Carranza S."/>
            <person name="Cuomo C.A."/>
            <person name="Martel A."/>
        </authorList>
    </citation>
    <scope>NUCLEOTIDE SEQUENCE [LARGE SCALE GENOMIC DNA]</scope>
    <source>
        <strain evidence="4 5">AMFP18/2</strain>
    </source>
</reference>
<dbReference type="PROSITE" id="PS00723">
    <property type="entry name" value="POLYPRENYL_SYNTHASE_1"/>
    <property type="match status" value="1"/>
</dbReference>
<dbReference type="InterPro" id="IPR000092">
    <property type="entry name" value="Polyprenyl_synt"/>
</dbReference>
<gene>
    <name evidence="4" type="ORF">BASA50_010717</name>
</gene>
<dbReference type="InterPro" id="IPR008949">
    <property type="entry name" value="Isoprenoid_synthase_dom_sf"/>
</dbReference>
<dbReference type="InterPro" id="IPR033749">
    <property type="entry name" value="Polyprenyl_synt_CS"/>
</dbReference>
<dbReference type="EMBL" id="JAFCIX010000503">
    <property type="protein sequence ID" value="KAH6588491.1"/>
    <property type="molecule type" value="Genomic_DNA"/>
</dbReference>
<keyword evidence="1" id="KW-0479">Metal-binding</keyword>
<name>A0ABQ8F0P2_9FUNG</name>
<organism evidence="4 5">
    <name type="scientific">Batrachochytrium salamandrivorans</name>
    <dbReference type="NCBI Taxonomy" id="1357716"/>
    <lineage>
        <taxon>Eukaryota</taxon>
        <taxon>Fungi</taxon>
        <taxon>Fungi incertae sedis</taxon>
        <taxon>Chytridiomycota</taxon>
        <taxon>Chytridiomycota incertae sedis</taxon>
        <taxon>Chytridiomycetes</taxon>
        <taxon>Rhizophydiales</taxon>
        <taxon>Rhizophydiales incertae sedis</taxon>
        <taxon>Batrachochytrium</taxon>
    </lineage>
</organism>
<dbReference type="PANTHER" id="PTHR12001:SF44">
    <property type="entry name" value="GERANYLGERANYL PYROPHOSPHATE SYNTHASE"/>
    <property type="match status" value="1"/>
</dbReference>